<keyword evidence="1" id="KW-1133">Transmembrane helix</keyword>
<keyword evidence="1" id="KW-0472">Membrane</keyword>
<dbReference type="EMBL" id="WOEZ01000131">
    <property type="protein sequence ID" value="NPT57650.1"/>
    <property type="molecule type" value="Genomic_DNA"/>
</dbReference>
<dbReference type="SUPFAM" id="SSF103473">
    <property type="entry name" value="MFS general substrate transporter"/>
    <property type="match status" value="1"/>
</dbReference>
<dbReference type="Proteomes" id="UP000655523">
    <property type="component" value="Unassembled WGS sequence"/>
</dbReference>
<comment type="caution">
    <text evidence="2">The sequence shown here is derived from an EMBL/GenBank/DDBJ whole genome shotgun (WGS) entry which is preliminary data.</text>
</comment>
<dbReference type="RefSeq" id="WP_172169055.1">
    <property type="nucleotide sequence ID" value="NZ_WOEZ01000131.1"/>
</dbReference>
<proteinExistence type="predicted"/>
<reference evidence="2 3" key="1">
    <citation type="submission" date="2019-11" db="EMBL/GenBank/DDBJ databases">
        <title>Metabolism of dissolved organic matter in forest soils.</title>
        <authorList>
            <person name="Cyle K.T."/>
            <person name="Wilhelm R.C."/>
            <person name="Martinez C.E."/>
        </authorList>
    </citation>
    <scope>NUCLEOTIDE SEQUENCE [LARGE SCALE GENOMIC DNA]</scope>
    <source>
        <strain evidence="2 3">5N</strain>
    </source>
</reference>
<sequence>MLIPHAGLNLALAVLALSVAPIALFAAMPIVLAIPMTALSPRAPPGGIALINCIGLTGGFVSPFMLGWVKTATGNLNNGGLCAR</sequence>
<evidence type="ECO:0000313" key="2">
    <source>
        <dbReference type="EMBL" id="NPT57650.1"/>
    </source>
</evidence>
<gene>
    <name evidence="2" type="ORF">GNZ13_24545</name>
</gene>
<name>A0A972NU21_9BURK</name>
<organism evidence="2 3">
    <name type="scientific">Paraburkholderia elongata</name>
    <dbReference type="NCBI Taxonomy" id="2675747"/>
    <lineage>
        <taxon>Bacteria</taxon>
        <taxon>Pseudomonadati</taxon>
        <taxon>Pseudomonadota</taxon>
        <taxon>Betaproteobacteria</taxon>
        <taxon>Burkholderiales</taxon>
        <taxon>Burkholderiaceae</taxon>
        <taxon>Paraburkholderia</taxon>
    </lineage>
</organism>
<evidence type="ECO:0000256" key="1">
    <source>
        <dbReference type="SAM" id="Phobius"/>
    </source>
</evidence>
<accession>A0A972NU21</accession>
<evidence type="ECO:0008006" key="4">
    <source>
        <dbReference type="Google" id="ProtNLM"/>
    </source>
</evidence>
<protein>
    <recommendedName>
        <fullName evidence="4">Major facilitator superfamily (MFS) profile domain-containing protein</fullName>
    </recommendedName>
</protein>
<dbReference type="InterPro" id="IPR036259">
    <property type="entry name" value="MFS_trans_sf"/>
</dbReference>
<dbReference type="AlphaFoldDB" id="A0A972NU21"/>
<keyword evidence="3" id="KW-1185">Reference proteome</keyword>
<keyword evidence="1" id="KW-0812">Transmembrane</keyword>
<evidence type="ECO:0000313" key="3">
    <source>
        <dbReference type="Proteomes" id="UP000655523"/>
    </source>
</evidence>
<feature type="transmembrane region" description="Helical" evidence="1">
    <location>
        <begin position="49"/>
        <end position="69"/>
    </location>
</feature>